<evidence type="ECO:0000313" key="3">
    <source>
        <dbReference type="Proteomes" id="UP001054889"/>
    </source>
</evidence>
<name>A0AAV5DAY9_ELECO</name>
<dbReference type="InterPro" id="IPR036047">
    <property type="entry name" value="F-box-like_dom_sf"/>
</dbReference>
<dbReference type="PANTHER" id="PTHR33110:SF71">
    <property type="entry name" value="F-BOX_KELCH-REPEAT PROTEIN"/>
    <property type="match status" value="1"/>
</dbReference>
<dbReference type="SUPFAM" id="SSF81383">
    <property type="entry name" value="F-box domain"/>
    <property type="match status" value="1"/>
</dbReference>
<sequence length="287" mass="32420">MAEVTLLRSGHRPSWADIPRDLAGMVLRLLPARADRARFAAVCPQWRAAKRQLPLPRPLPLLALEDGTFFSLPYGKTFRFAGRSCADYKAAACGRCKCFEDMAFYQGKLYTVAADYENLLVINISQDPSTGDPEVSRIRQVIKGDLDPTVEALFPDDAAKFVRKLYLVESRGTLLMVRRKVYCSSTGSMLLMAGQSEFEVFRADIEHSRWVRVTTLGDDQMIFLGRYYSKAVSASQYGISGDHIFFLDDDKVNMMDYLYDKESTSVGVYDMKTHKISPLCRWSGITK</sequence>
<dbReference type="InterPro" id="IPR005174">
    <property type="entry name" value="KIB1-4_b-propeller"/>
</dbReference>
<evidence type="ECO:0000259" key="1">
    <source>
        <dbReference type="Pfam" id="PF03478"/>
    </source>
</evidence>
<dbReference type="Pfam" id="PF03478">
    <property type="entry name" value="Beta-prop_KIB1-4"/>
    <property type="match status" value="1"/>
</dbReference>
<gene>
    <name evidence="2" type="primary">ga25239</name>
    <name evidence="2" type="ORF">PR202_ga25239</name>
</gene>
<proteinExistence type="predicted"/>
<reference evidence="2" key="1">
    <citation type="journal article" date="2018" name="DNA Res.">
        <title>Multiple hybrid de novo genome assembly of finger millet, an orphan allotetraploid crop.</title>
        <authorList>
            <person name="Hatakeyama M."/>
            <person name="Aluri S."/>
            <person name="Balachadran M.T."/>
            <person name="Sivarajan S.R."/>
            <person name="Patrignani A."/>
            <person name="Gruter S."/>
            <person name="Poveda L."/>
            <person name="Shimizu-Inatsugi R."/>
            <person name="Baeten J."/>
            <person name="Francoijs K.J."/>
            <person name="Nataraja K.N."/>
            <person name="Reddy Y.A.N."/>
            <person name="Phadnis S."/>
            <person name="Ravikumar R.L."/>
            <person name="Schlapbach R."/>
            <person name="Sreeman S.M."/>
            <person name="Shimizu K.K."/>
        </authorList>
    </citation>
    <scope>NUCLEOTIDE SEQUENCE</scope>
</reference>
<reference evidence="2" key="2">
    <citation type="submission" date="2021-12" db="EMBL/GenBank/DDBJ databases">
        <title>Resequencing data analysis of finger millet.</title>
        <authorList>
            <person name="Hatakeyama M."/>
            <person name="Aluri S."/>
            <person name="Balachadran M.T."/>
            <person name="Sivarajan S.R."/>
            <person name="Poveda L."/>
            <person name="Shimizu-Inatsugi R."/>
            <person name="Schlapbach R."/>
            <person name="Sreeman S.M."/>
            <person name="Shimizu K.K."/>
        </authorList>
    </citation>
    <scope>NUCLEOTIDE SEQUENCE</scope>
</reference>
<dbReference type="EMBL" id="BQKI01000014">
    <property type="protein sequence ID" value="GJN07410.1"/>
    <property type="molecule type" value="Genomic_DNA"/>
</dbReference>
<protein>
    <recommendedName>
        <fullName evidence="1">KIB1-4 beta-propeller domain-containing protein</fullName>
    </recommendedName>
</protein>
<evidence type="ECO:0000313" key="2">
    <source>
        <dbReference type="EMBL" id="GJN07410.1"/>
    </source>
</evidence>
<keyword evidence="3" id="KW-1185">Reference proteome</keyword>
<dbReference type="PANTHER" id="PTHR33110">
    <property type="entry name" value="F-BOX/KELCH-REPEAT PROTEIN-RELATED"/>
    <property type="match status" value="1"/>
</dbReference>
<dbReference type="AlphaFoldDB" id="A0AAV5DAY9"/>
<accession>A0AAV5DAY9</accession>
<dbReference type="Proteomes" id="UP001054889">
    <property type="component" value="Unassembled WGS sequence"/>
</dbReference>
<comment type="caution">
    <text evidence="2">The sequence shown here is derived from an EMBL/GenBank/DDBJ whole genome shotgun (WGS) entry which is preliminary data.</text>
</comment>
<organism evidence="2 3">
    <name type="scientific">Eleusine coracana subsp. coracana</name>
    <dbReference type="NCBI Taxonomy" id="191504"/>
    <lineage>
        <taxon>Eukaryota</taxon>
        <taxon>Viridiplantae</taxon>
        <taxon>Streptophyta</taxon>
        <taxon>Embryophyta</taxon>
        <taxon>Tracheophyta</taxon>
        <taxon>Spermatophyta</taxon>
        <taxon>Magnoliopsida</taxon>
        <taxon>Liliopsida</taxon>
        <taxon>Poales</taxon>
        <taxon>Poaceae</taxon>
        <taxon>PACMAD clade</taxon>
        <taxon>Chloridoideae</taxon>
        <taxon>Cynodonteae</taxon>
        <taxon>Eleusininae</taxon>
        <taxon>Eleusine</taxon>
    </lineage>
</organism>
<feature type="domain" description="KIB1-4 beta-propeller" evidence="1">
    <location>
        <begin position="92"/>
        <end position="270"/>
    </location>
</feature>